<proteinExistence type="predicted"/>
<accession>A0ABQ5FGJ9</accession>
<keyword evidence="2" id="KW-1185">Reference proteome</keyword>
<evidence type="ECO:0000313" key="2">
    <source>
        <dbReference type="Proteomes" id="UP001151760"/>
    </source>
</evidence>
<comment type="caution">
    <text evidence="1">The sequence shown here is derived from an EMBL/GenBank/DDBJ whole genome shotgun (WGS) entry which is preliminary data.</text>
</comment>
<dbReference type="EMBL" id="BQNB010017375">
    <property type="protein sequence ID" value="GJT62426.1"/>
    <property type="molecule type" value="Genomic_DNA"/>
</dbReference>
<reference evidence="1" key="1">
    <citation type="journal article" date="2022" name="Int. J. Mol. Sci.">
        <title>Draft Genome of Tanacetum Coccineum: Genomic Comparison of Closely Related Tanacetum-Family Plants.</title>
        <authorList>
            <person name="Yamashiro T."/>
            <person name="Shiraishi A."/>
            <person name="Nakayama K."/>
            <person name="Satake H."/>
        </authorList>
    </citation>
    <scope>NUCLEOTIDE SEQUENCE</scope>
</reference>
<protein>
    <submittedName>
        <fullName evidence="1">Uncharacterized protein</fullName>
    </submittedName>
</protein>
<evidence type="ECO:0000313" key="1">
    <source>
        <dbReference type="EMBL" id="GJT62426.1"/>
    </source>
</evidence>
<gene>
    <name evidence="1" type="ORF">Tco_1005959</name>
</gene>
<name>A0ABQ5FGJ9_9ASTR</name>
<sequence length="185" mass="20881">MQGRQTQSYTGNFAKGKAIRPGFVKNTGNVTANQPRIIQCYNCRAQAQEAGVAVDEEQLAFLVDTEERVNSGPHAQALATTDIFQTYDIYAFYLDCDEIPTTNAVFMENLSAYESDVLYEVPNHGTCHENNVIDQSVQEMQYSEQPVFVNDSDIDITSDNNVISYDQYLKVKLFKILLLLNNKML</sequence>
<organism evidence="1 2">
    <name type="scientific">Tanacetum coccineum</name>
    <dbReference type="NCBI Taxonomy" id="301880"/>
    <lineage>
        <taxon>Eukaryota</taxon>
        <taxon>Viridiplantae</taxon>
        <taxon>Streptophyta</taxon>
        <taxon>Embryophyta</taxon>
        <taxon>Tracheophyta</taxon>
        <taxon>Spermatophyta</taxon>
        <taxon>Magnoliopsida</taxon>
        <taxon>eudicotyledons</taxon>
        <taxon>Gunneridae</taxon>
        <taxon>Pentapetalae</taxon>
        <taxon>asterids</taxon>
        <taxon>campanulids</taxon>
        <taxon>Asterales</taxon>
        <taxon>Asteraceae</taxon>
        <taxon>Asteroideae</taxon>
        <taxon>Anthemideae</taxon>
        <taxon>Anthemidinae</taxon>
        <taxon>Tanacetum</taxon>
    </lineage>
</organism>
<dbReference type="Proteomes" id="UP001151760">
    <property type="component" value="Unassembled WGS sequence"/>
</dbReference>
<reference evidence="1" key="2">
    <citation type="submission" date="2022-01" db="EMBL/GenBank/DDBJ databases">
        <authorList>
            <person name="Yamashiro T."/>
            <person name="Shiraishi A."/>
            <person name="Satake H."/>
            <person name="Nakayama K."/>
        </authorList>
    </citation>
    <scope>NUCLEOTIDE SEQUENCE</scope>
</reference>